<organism evidence="2 3">
    <name type="scientific">Pseudomonas syringae pv. viburni</name>
    <dbReference type="NCBI Taxonomy" id="251703"/>
    <lineage>
        <taxon>Bacteria</taxon>
        <taxon>Pseudomonadati</taxon>
        <taxon>Pseudomonadota</taxon>
        <taxon>Gammaproteobacteria</taxon>
        <taxon>Pseudomonadales</taxon>
        <taxon>Pseudomonadaceae</taxon>
        <taxon>Pseudomonas</taxon>
    </lineage>
</organism>
<evidence type="ECO:0000313" key="3">
    <source>
        <dbReference type="Proteomes" id="UP000050317"/>
    </source>
</evidence>
<feature type="region of interest" description="Disordered" evidence="1">
    <location>
        <begin position="1"/>
        <end position="23"/>
    </location>
</feature>
<proteinExistence type="predicted"/>
<dbReference type="PATRIC" id="fig|251703.9.peg.3445"/>
<comment type="caution">
    <text evidence="2">The sequence shown here is derived from an EMBL/GenBank/DDBJ whole genome shotgun (WGS) entry which is preliminary data.</text>
</comment>
<sequence>MCARLRTDVPFGSPPSATVPPPQTRLCKEARPSFEPLQACQTVLPGTFILHRSIRYANVPKRTNETPSRDDSQQAFDARYQGSRPLALARLTISLPALPDPYPYAFDF</sequence>
<name>A0A0Q0CCI0_9PSED</name>
<evidence type="ECO:0000313" key="2">
    <source>
        <dbReference type="EMBL" id="KPZ08965.1"/>
    </source>
</evidence>
<accession>A0A0Q0CCI0</accession>
<evidence type="ECO:0000256" key="1">
    <source>
        <dbReference type="SAM" id="MobiDB-lite"/>
    </source>
</evidence>
<dbReference type="Proteomes" id="UP000050317">
    <property type="component" value="Unassembled WGS sequence"/>
</dbReference>
<protein>
    <submittedName>
        <fullName evidence="2">Uncharacterized protein</fullName>
    </submittedName>
</protein>
<reference evidence="2 3" key="1">
    <citation type="submission" date="2015-09" db="EMBL/GenBank/DDBJ databases">
        <title>Genome announcement of multiple Pseudomonas syringae strains.</title>
        <authorList>
            <person name="Thakur S."/>
            <person name="Wang P.W."/>
            <person name="Gong Y."/>
            <person name="Weir B.S."/>
            <person name="Guttman D.S."/>
        </authorList>
    </citation>
    <scope>NUCLEOTIDE SEQUENCE [LARGE SCALE GENOMIC DNA]</scope>
    <source>
        <strain evidence="2 3">ICMP3963</strain>
    </source>
</reference>
<dbReference type="EMBL" id="LJRR01000446">
    <property type="protein sequence ID" value="KPZ08965.1"/>
    <property type="molecule type" value="Genomic_DNA"/>
</dbReference>
<dbReference type="AlphaFoldDB" id="A0A0Q0CCI0"/>
<gene>
    <name evidence="2" type="ORF">ALO40_02452</name>
</gene>